<name>A0A139SVR9_9GAMM</name>
<organism evidence="2 3">
    <name type="scientific">Ventosimonas gracilis</name>
    <dbReference type="NCBI Taxonomy" id="1680762"/>
    <lineage>
        <taxon>Bacteria</taxon>
        <taxon>Pseudomonadati</taxon>
        <taxon>Pseudomonadota</taxon>
        <taxon>Gammaproteobacteria</taxon>
        <taxon>Pseudomonadales</taxon>
        <taxon>Ventosimonadaceae</taxon>
        <taxon>Ventosimonas</taxon>
    </lineage>
</organism>
<dbReference type="RefSeq" id="WP_068388805.1">
    <property type="nucleotide sequence ID" value="NZ_LSZO01000108.1"/>
</dbReference>
<evidence type="ECO:0000313" key="2">
    <source>
        <dbReference type="EMBL" id="KXU38673.1"/>
    </source>
</evidence>
<reference evidence="2 3" key="1">
    <citation type="submission" date="2016-02" db="EMBL/GenBank/DDBJ databases">
        <authorList>
            <person name="Wen L."/>
            <person name="He K."/>
            <person name="Yang H."/>
        </authorList>
    </citation>
    <scope>NUCLEOTIDE SEQUENCE [LARGE SCALE GENOMIC DNA]</scope>
    <source>
        <strain evidence="2 3">CV58</strain>
    </source>
</reference>
<keyword evidence="3" id="KW-1185">Reference proteome</keyword>
<dbReference type="Pfam" id="PF08808">
    <property type="entry name" value="RES"/>
    <property type="match status" value="1"/>
</dbReference>
<proteinExistence type="predicted"/>
<dbReference type="EMBL" id="LSZO01000108">
    <property type="protein sequence ID" value="KXU38673.1"/>
    <property type="molecule type" value="Genomic_DNA"/>
</dbReference>
<dbReference type="AlphaFoldDB" id="A0A139SVR9"/>
<protein>
    <recommendedName>
        <fullName evidence="1">RES domain-containing protein</fullName>
    </recommendedName>
</protein>
<accession>A0A139SVR9</accession>
<gene>
    <name evidence="2" type="ORF">AXE65_12575</name>
</gene>
<dbReference type="InterPro" id="IPR014914">
    <property type="entry name" value="RES_dom"/>
</dbReference>
<evidence type="ECO:0000259" key="1">
    <source>
        <dbReference type="Pfam" id="PF08808"/>
    </source>
</evidence>
<evidence type="ECO:0000313" key="3">
    <source>
        <dbReference type="Proteomes" id="UP000072660"/>
    </source>
</evidence>
<sequence length="107" mass="11774">MHVTLTTIGKGQVLHRVHLQRYRADQFNPGQRGNARFSPIGNDAGQPVPTLYASTTVDCALMETVFHDVSHAAGFKPFVREKLAALVHSTVRMERALQVADLSSVAY</sequence>
<dbReference type="Proteomes" id="UP000072660">
    <property type="component" value="Unassembled WGS sequence"/>
</dbReference>
<feature type="domain" description="RES" evidence="1">
    <location>
        <begin position="14"/>
        <end position="89"/>
    </location>
</feature>
<comment type="caution">
    <text evidence="2">The sequence shown here is derived from an EMBL/GenBank/DDBJ whole genome shotgun (WGS) entry which is preliminary data.</text>
</comment>